<accession>A0A1H5TA09</accession>
<evidence type="ECO:0000256" key="4">
    <source>
        <dbReference type="PIRSR" id="PIRSR000303-1"/>
    </source>
</evidence>
<dbReference type="FunFam" id="3.40.30.10:FF:000010">
    <property type="entry name" value="Glutathione peroxidase"/>
    <property type="match status" value="1"/>
</dbReference>
<dbReference type="Proteomes" id="UP000236728">
    <property type="component" value="Unassembled WGS sequence"/>
</dbReference>
<sequence>MSTLYDIELTTIDGKTTSLKEYSGKALLLVNVASKCGFTKQYTGLEALYQEYKDRGLVVFGFPANDFAGQEPGTNEEIAAFCSTEYPVTFPIFAKLTVNGPEQHPIYTALTAAMPQHDADSAGLRGGLDSYLASQGLPLSPALPAVLWNFEKFVVARDGSAVARYASDVEPSDPRLIEAIEKALL</sequence>
<dbReference type="SUPFAM" id="SSF52833">
    <property type="entry name" value="Thioredoxin-like"/>
    <property type="match status" value="1"/>
</dbReference>
<dbReference type="GO" id="GO:0004601">
    <property type="term" value="F:peroxidase activity"/>
    <property type="evidence" value="ECO:0007669"/>
    <property type="project" value="UniProtKB-KW"/>
</dbReference>
<protein>
    <recommendedName>
        <fullName evidence="5">Glutathione peroxidase</fullName>
    </recommendedName>
</protein>
<dbReference type="GO" id="GO:0034599">
    <property type="term" value="P:cellular response to oxidative stress"/>
    <property type="evidence" value="ECO:0007669"/>
    <property type="project" value="TreeGrafter"/>
</dbReference>
<dbReference type="CDD" id="cd00340">
    <property type="entry name" value="GSH_Peroxidase"/>
    <property type="match status" value="1"/>
</dbReference>
<proteinExistence type="inferred from homology"/>
<dbReference type="PRINTS" id="PR01011">
    <property type="entry name" value="GLUTPROXDASE"/>
</dbReference>
<dbReference type="Pfam" id="PF00255">
    <property type="entry name" value="GSHPx"/>
    <property type="match status" value="1"/>
</dbReference>
<dbReference type="InterPro" id="IPR000889">
    <property type="entry name" value="Glutathione_peroxidase"/>
</dbReference>
<dbReference type="InterPro" id="IPR036249">
    <property type="entry name" value="Thioredoxin-like_sf"/>
</dbReference>
<dbReference type="AlphaFoldDB" id="A0A1H5TA09"/>
<name>A0A1H5TA09_9BACT</name>
<keyword evidence="7" id="KW-1185">Reference proteome</keyword>
<dbReference type="PANTHER" id="PTHR11592:SF40">
    <property type="entry name" value="THIOREDOXIN_GLUTATHIONE PEROXIDASE BTUE"/>
    <property type="match status" value="1"/>
</dbReference>
<dbReference type="RefSeq" id="WP_103931427.1">
    <property type="nucleotide sequence ID" value="NZ_FNVA01000001.1"/>
</dbReference>
<keyword evidence="2 5" id="KW-0575">Peroxidase</keyword>
<gene>
    <name evidence="6" type="ORF">SAMN05421819_0508</name>
</gene>
<comment type="similarity">
    <text evidence="1 5">Belongs to the glutathione peroxidase family.</text>
</comment>
<reference evidence="6 7" key="1">
    <citation type="submission" date="2016-10" db="EMBL/GenBank/DDBJ databases">
        <authorList>
            <person name="de Groot N.N."/>
        </authorList>
    </citation>
    <scope>NUCLEOTIDE SEQUENCE [LARGE SCALE GENOMIC DNA]</scope>
    <source>
        <strain evidence="6 7">DSM 22489</strain>
    </source>
</reference>
<evidence type="ECO:0000256" key="2">
    <source>
        <dbReference type="ARBA" id="ARBA00022559"/>
    </source>
</evidence>
<keyword evidence="3 5" id="KW-0560">Oxidoreductase</keyword>
<dbReference type="EMBL" id="FNVA01000001">
    <property type="protein sequence ID" value="SEF58827.1"/>
    <property type="molecule type" value="Genomic_DNA"/>
</dbReference>
<dbReference type="OrthoDB" id="9789406at2"/>
<feature type="active site" evidence="4">
    <location>
        <position position="36"/>
    </location>
</feature>
<dbReference type="PIRSF" id="PIRSF000303">
    <property type="entry name" value="Glutathion_perox"/>
    <property type="match status" value="1"/>
</dbReference>
<dbReference type="InterPro" id="IPR029759">
    <property type="entry name" value="GPX_AS"/>
</dbReference>
<dbReference type="Gene3D" id="3.40.30.10">
    <property type="entry name" value="Glutaredoxin"/>
    <property type="match status" value="1"/>
</dbReference>
<evidence type="ECO:0000313" key="6">
    <source>
        <dbReference type="EMBL" id="SEF58827.1"/>
    </source>
</evidence>
<evidence type="ECO:0000256" key="3">
    <source>
        <dbReference type="ARBA" id="ARBA00023002"/>
    </source>
</evidence>
<dbReference type="PROSITE" id="PS00460">
    <property type="entry name" value="GLUTATHIONE_PEROXID_1"/>
    <property type="match status" value="1"/>
</dbReference>
<dbReference type="PROSITE" id="PS51355">
    <property type="entry name" value="GLUTATHIONE_PEROXID_3"/>
    <property type="match status" value="1"/>
</dbReference>
<dbReference type="PANTHER" id="PTHR11592">
    <property type="entry name" value="GLUTATHIONE PEROXIDASE"/>
    <property type="match status" value="1"/>
</dbReference>
<evidence type="ECO:0000256" key="5">
    <source>
        <dbReference type="RuleBase" id="RU000499"/>
    </source>
</evidence>
<evidence type="ECO:0000313" key="7">
    <source>
        <dbReference type="Proteomes" id="UP000236728"/>
    </source>
</evidence>
<evidence type="ECO:0000256" key="1">
    <source>
        <dbReference type="ARBA" id="ARBA00006926"/>
    </source>
</evidence>
<organism evidence="6 7">
    <name type="scientific">Bryocella elongata</name>
    <dbReference type="NCBI Taxonomy" id="863522"/>
    <lineage>
        <taxon>Bacteria</taxon>
        <taxon>Pseudomonadati</taxon>
        <taxon>Acidobacteriota</taxon>
        <taxon>Terriglobia</taxon>
        <taxon>Terriglobales</taxon>
        <taxon>Acidobacteriaceae</taxon>
        <taxon>Bryocella</taxon>
    </lineage>
</organism>